<keyword evidence="8" id="KW-1185">Reference proteome</keyword>
<comment type="subcellular location">
    <subcellularLocation>
        <location evidence="4">Cytoplasm</location>
    </subcellularLocation>
</comment>
<proteinExistence type="inferred from homology"/>
<comment type="similarity">
    <text evidence="1 4">Belongs to the D-alanine--D-alanine ligase family.</text>
</comment>
<dbReference type="Gene3D" id="3.40.50.20">
    <property type="match status" value="1"/>
</dbReference>
<dbReference type="RefSeq" id="WP_309955517.1">
    <property type="nucleotide sequence ID" value="NZ_CP136414.1"/>
</dbReference>
<dbReference type="InterPro" id="IPR011095">
    <property type="entry name" value="Dala_Dala_lig_C"/>
</dbReference>
<dbReference type="PANTHER" id="PTHR23132">
    <property type="entry name" value="D-ALANINE--D-ALANINE LIGASE"/>
    <property type="match status" value="1"/>
</dbReference>
<dbReference type="HAMAP" id="MF_00047">
    <property type="entry name" value="Dala_Dala_lig"/>
    <property type="match status" value="1"/>
</dbReference>
<dbReference type="EC" id="6.3.2.4" evidence="4"/>
<dbReference type="Proteomes" id="UP001266099">
    <property type="component" value="Unassembled WGS sequence"/>
</dbReference>
<keyword evidence="3 4" id="KW-0961">Cell wall biogenesis/degradation</keyword>
<evidence type="ECO:0000256" key="4">
    <source>
        <dbReference type="HAMAP-Rule" id="MF_00047"/>
    </source>
</evidence>
<name>A0ABU1T1E9_9ACTO</name>
<accession>A0ABU1T1E9</accession>
<gene>
    <name evidence="4" type="primary">ddl</name>
    <name evidence="7" type="ORF">J2S36_000659</name>
</gene>
<dbReference type="InterPro" id="IPR011761">
    <property type="entry name" value="ATP-grasp"/>
</dbReference>
<evidence type="ECO:0000256" key="5">
    <source>
        <dbReference type="PROSITE-ProRule" id="PRU00409"/>
    </source>
</evidence>
<keyword evidence="4" id="KW-0963">Cytoplasm</keyword>
<dbReference type="PROSITE" id="PS50975">
    <property type="entry name" value="ATP_GRASP"/>
    <property type="match status" value="1"/>
</dbReference>
<comment type="caution">
    <text evidence="7">The sequence shown here is derived from an EMBL/GenBank/DDBJ whole genome shotgun (WGS) entry which is preliminary data.</text>
</comment>
<evidence type="ECO:0000256" key="2">
    <source>
        <dbReference type="ARBA" id="ARBA00022598"/>
    </source>
</evidence>
<evidence type="ECO:0000313" key="8">
    <source>
        <dbReference type="Proteomes" id="UP001266099"/>
    </source>
</evidence>
<dbReference type="InterPro" id="IPR013815">
    <property type="entry name" value="ATP_grasp_subdomain_1"/>
</dbReference>
<dbReference type="SUPFAM" id="SSF52440">
    <property type="entry name" value="PreATP-grasp domain"/>
    <property type="match status" value="1"/>
</dbReference>
<organism evidence="7 8">
    <name type="scientific">Arcanobacterium hippocoleae</name>
    <dbReference type="NCBI Taxonomy" id="149017"/>
    <lineage>
        <taxon>Bacteria</taxon>
        <taxon>Bacillati</taxon>
        <taxon>Actinomycetota</taxon>
        <taxon>Actinomycetes</taxon>
        <taxon>Actinomycetales</taxon>
        <taxon>Actinomycetaceae</taxon>
        <taxon>Arcanobacterium</taxon>
    </lineage>
</organism>
<keyword evidence="2 4" id="KW-0436">Ligase</keyword>
<keyword evidence="5" id="KW-0067">ATP-binding</keyword>
<protein>
    <recommendedName>
        <fullName evidence="4">D-alanine--D-alanine ligase</fullName>
        <ecNumber evidence="4">6.3.2.4</ecNumber>
    </recommendedName>
    <alternativeName>
        <fullName evidence="4">D-Ala-D-Ala ligase</fullName>
    </alternativeName>
    <alternativeName>
        <fullName evidence="4">D-alanylalanine synthetase</fullName>
    </alternativeName>
</protein>
<sequence length="319" mass="33604">MERPLTVAVIAGGLTHEREISLISGRRIAGALMNSGIQAKVLDLDSQLLQRLKALEPDICWPTVHGASGEDGSLQDLLDLAGDPFVGTGADGCRVAYDKSVAAAALSEAGVAVPDSIAIPQSLFREVGVNAILDLFESRFGFPLVVKPTRAGSSMGLTIVESRAQLPGAMVDCFAYGEVALVQQFIAGREFGVAVADFGQGAQALPPVEIRAAGIYDYDARYNPGRVEYFVAEDLAVAGVAEVASLAQEVHRVLKLRHLSRTDVILDASGKAWFIDVNTAPGMTETSIFPLAAGAYAQTHGIAPDQVYLEILKAAALGE</sequence>
<dbReference type="Pfam" id="PF07478">
    <property type="entry name" value="Dala_Dala_lig_C"/>
    <property type="match status" value="1"/>
</dbReference>
<feature type="domain" description="ATP-grasp" evidence="6">
    <location>
        <begin position="103"/>
        <end position="313"/>
    </location>
</feature>
<keyword evidence="4" id="KW-0573">Peptidoglycan synthesis</keyword>
<reference evidence="7 8" key="1">
    <citation type="submission" date="2023-07" db="EMBL/GenBank/DDBJ databases">
        <title>Sequencing the genomes of 1000 actinobacteria strains.</title>
        <authorList>
            <person name="Klenk H.-P."/>
        </authorList>
    </citation>
    <scope>NUCLEOTIDE SEQUENCE [LARGE SCALE GENOMIC DNA]</scope>
    <source>
        <strain evidence="7 8">DSM 15539</strain>
    </source>
</reference>
<keyword evidence="4" id="KW-0133">Cell shape</keyword>
<evidence type="ECO:0000313" key="7">
    <source>
        <dbReference type="EMBL" id="MDR6939116.1"/>
    </source>
</evidence>
<dbReference type="GO" id="GO:0008716">
    <property type="term" value="F:D-alanine-D-alanine ligase activity"/>
    <property type="evidence" value="ECO:0007669"/>
    <property type="project" value="UniProtKB-EC"/>
</dbReference>
<dbReference type="EMBL" id="JAVDUJ010000001">
    <property type="protein sequence ID" value="MDR6939116.1"/>
    <property type="molecule type" value="Genomic_DNA"/>
</dbReference>
<comment type="pathway">
    <text evidence="4">Cell wall biogenesis; peptidoglycan biosynthesis.</text>
</comment>
<dbReference type="Gene3D" id="3.30.470.20">
    <property type="entry name" value="ATP-grasp fold, B domain"/>
    <property type="match status" value="1"/>
</dbReference>
<evidence type="ECO:0000256" key="3">
    <source>
        <dbReference type="ARBA" id="ARBA00023316"/>
    </source>
</evidence>
<dbReference type="SUPFAM" id="SSF56059">
    <property type="entry name" value="Glutathione synthetase ATP-binding domain-like"/>
    <property type="match status" value="1"/>
</dbReference>
<comment type="function">
    <text evidence="4">Cell wall formation.</text>
</comment>
<evidence type="ECO:0000259" key="6">
    <source>
        <dbReference type="PROSITE" id="PS50975"/>
    </source>
</evidence>
<dbReference type="InterPro" id="IPR016185">
    <property type="entry name" value="PreATP-grasp_dom_sf"/>
</dbReference>
<dbReference type="InterPro" id="IPR005905">
    <property type="entry name" value="D_ala_D_ala"/>
</dbReference>
<evidence type="ECO:0000256" key="1">
    <source>
        <dbReference type="ARBA" id="ARBA00010871"/>
    </source>
</evidence>
<dbReference type="PANTHER" id="PTHR23132:SF23">
    <property type="entry name" value="D-ALANINE--D-ALANINE LIGASE B"/>
    <property type="match status" value="1"/>
</dbReference>
<keyword evidence="5" id="KW-0547">Nucleotide-binding</keyword>
<comment type="catalytic activity">
    <reaction evidence="4">
        <text>2 D-alanine + ATP = D-alanyl-D-alanine + ADP + phosphate + H(+)</text>
        <dbReference type="Rhea" id="RHEA:11224"/>
        <dbReference type="ChEBI" id="CHEBI:15378"/>
        <dbReference type="ChEBI" id="CHEBI:30616"/>
        <dbReference type="ChEBI" id="CHEBI:43474"/>
        <dbReference type="ChEBI" id="CHEBI:57416"/>
        <dbReference type="ChEBI" id="CHEBI:57822"/>
        <dbReference type="ChEBI" id="CHEBI:456216"/>
        <dbReference type="EC" id="6.3.2.4"/>
    </reaction>
</comment>
<dbReference type="Gene3D" id="3.30.1490.20">
    <property type="entry name" value="ATP-grasp fold, A domain"/>
    <property type="match status" value="1"/>
</dbReference>